<evidence type="ECO:0000256" key="6">
    <source>
        <dbReference type="ARBA" id="ARBA00023242"/>
    </source>
</evidence>
<dbReference type="Proteomes" id="UP000274131">
    <property type="component" value="Unassembled WGS sequence"/>
</dbReference>
<protein>
    <submittedName>
        <fullName evidence="10">Ribosomal RNA-processing protein 4</fullName>
    </submittedName>
</protein>
<comment type="similarity">
    <text evidence="2">Belongs to the RRP4 family.</text>
</comment>
<sequence length="298" mass="33368">MTSIEITGPSEVKSYFYTGEEKVTEDRVVVPGASVSSSVNFMRGHGTYLEGSQLLASVAGAVYQVNKLIFVQPLKSRYNGEIGDVVVGRIVEVQQKRWKVETNSRLYSTLMLSSVNLPGGELRRKSVEDELMMREYLKEGDLISAEVQKVSSDGQLQLHTRNMRYGKLLQGTLVKVSPCLVKRRKSHFHTMPHGASIILGRNGYIWVSAVVSEEEGLTGGYAQNLDEVVPHETRLVIARYTNCLNLLARHQISLYDTTINLAYEASLNHEVRDLLKADVMAEIAYDVQQQLMKKVGEM</sequence>
<reference evidence="8 9" key="2">
    <citation type="submission" date="2018-10" db="EMBL/GenBank/DDBJ databases">
        <authorList>
            <consortium name="Pathogen Informatics"/>
        </authorList>
    </citation>
    <scope>NUCLEOTIDE SEQUENCE [LARGE SCALE GENOMIC DNA]</scope>
</reference>
<dbReference type="GO" id="GO:0034475">
    <property type="term" value="P:U4 snRNA 3'-end processing"/>
    <property type="evidence" value="ECO:0007669"/>
    <property type="project" value="TreeGrafter"/>
</dbReference>
<dbReference type="InterPro" id="IPR004088">
    <property type="entry name" value="KH_dom_type_1"/>
</dbReference>
<dbReference type="GO" id="GO:0000176">
    <property type="term" value="C:nuclear exosome (RNase complex)"/>
    <property type="evidence" value="ECO:0007669"/>
    <property type="project" value="TreeGrafter"/>
</dbReference>
<dbReference type="CDD" id="cd05789">
    <property type="entry name" value="S1_Rrp4"/>
    <property type="match status" value="1"/>
</dbReference>
<dbReference type="Pfam" id="PF15985">
    <property type="entry name" value="KH_6"/>
    <property type="match status" value="1"/>
</dbReference>
<dbReference type="InterPro" id="IPR012340">
    <property type="entry name" value="NA-bd_OB-fold"/>
</dbReference>
<proteinExistence type="inferred from homology"/>
<gene>
    <name evidence="8" type="ORF">EVEC_LOCUS4790</name>
</gene>
<keyword evidence="9" id="KW-1185">Reference proteome</keyword>
<dbReference type="InterPro" id="IPR003029">
    <property type="entry name" value="S1_domain"/>
</dbReference>
<dbReference type="EMBL" id="UXUI01007962">
    <property type="protein sequence ID" value="VDD90039.1"/>
    <property type="molecule type" value="Genomic_DNA"/>
</dbReference>
<dbReference type="SUPFAM" id="SSF54791">
    <property type="entry name" value="Eukaryotic type KH-domain (KH-domain type I)"/>
    <property type="match status" value="1"/>
</dbReference>
<dbReference type="InterPro" id="IPR026699">
    <property type="entry name" value="Exosome_RNA_bind1/RRP40/RRP4"/>
</dbReference>
<dbReference type="CDD" id="cd22525">
    <property type="entry name" value="KH-I_Rrp4_eukar"/>
    <property type="match status" value="1"/>
</dbReference>
<evidence type="ECO:0000259" key="7">
    <source>
        <dbReference type="PROSITE" id="PS50126"/>
    </source>
</evidence>
<keyword evidence="3" id="KW-0698">rRNA processing</keyword>
<dbReference type="Pfam" id="PF14382">
    <property type="entry name" value="ECR1_N"/>
    <property type="match status" value="1"/>
</dbReference>
<dbReference type="Gene3D" id="2.40.50.140">
    <property type="entry name" value="Nucleic acid-binding proteins"/>
    <property type="match status" value="1"/>
</dbReference>
<evidence type="ECO:0000256" key="3">
    <source>
        <dbReference type="ARBA" id="ARBA00022552"/>
    </source>
</evidence>
<comment type="subcellular location">
    <subcellularLocation>
        <location evidence="1">Nucleus</location>
    </subcellularLocation>
</comment>
<dbReference type="AlphaFoldDB" id="A0A0N4V4P3"/>
<dbReference type="PANTHER" id="PTHR21321:SF4">
    <property type="entry name" value="EXOSOME COMPLEX COMPONENT RRP4"/>
    <property type="match status" value="1"/>
</dbReference>
<dbReference type="STRING" id="51028.A0A0N4V4P3"/>
<dbReference type="GO" id="GO:0000177">
    <property type="term" value="C:cytoplasmic exosome (RNase complex)"/>
    <property type="evidence" value="ECO:0007669"/>
    <property type="project" value="TreeGrafter"/>
</dbReference>
<dbReference type="SUPFAM" id="SSF110324">
    <property type="entry name" value="Ribosomal L27 protein-like"/>
    <property type="match status" value="1"/>
</dbReference>
<evidence type="ECO:0000313" key="9">
    <source>
        <dbReference type="Proteomes" id="UP000274131"/>
    </source>
</evidence>
<evidence type="ECO:0000256" key="1">
    <source>
        <dbReference type="ARBA" id="ARBA00004123"/>
    </source>
</evidence>
<name>A0A0N4V4P3_ENTVE</name>
<accession>A0A0N4V4P3</accession>
<dbReference type="GO" id="GO:0071038">
    <property type="term" value="P:TRAMP-dependent tRNA surveillance pathway"/>
    <property type="evidence" value="ECO:0007669"/>
    <property type="project" value="TreeGrafter"/>
</dbReference>
<dbReference type="GO" id="GO:0071051">
    <property type="term" value="P:poly(A)-dependent snoRNA 3'-end processing"/>
    <property type="evidence" value="ECO:0007669"/>
    <property type="project" value="TreeGrafter"/>
</dbReference>
<keyword evidence="4" id="KW-0271">Exosome</keyword>
<dbReference type="PROSITE" id="PS50126">
    <property type="entry name" value="S1"/>
    <property type="match status" value="1"/>
</dbReference>
<dbReference type="GO" id="GO:0071034">
    <property type="term" value="P:CUT catabolic process"/>
    <property type="evidence" value="ECO:0007669"/>
    <property type="project" value="TreeGrafter"/>
</dbReference>
<evidence type="ECO:0000313" key="8">
    <source>
        <dbReference type="EMBL" id="VDD90039.1"/>
    </source>
</evidence>
<dbReference type="GO" id="GO:0000467">
    <property type="term" value="P:exonucleolytic trimming to generate mature 3'-end of 5.8S rRNA from tricistronic rRNA transcript (SSU-rRNA, 5.8S rRNA, LSU-rRNA)"/>
    <property type="evidence" value="ECO:0007669"/>
    <property type="project" value="TreeGrafter"/>
</dbReference>
<evidence type="ECO:0000313" key="10">
    <source>
        <dbReference type="WBParaSite" id="EVEC_0000513701-mRNA-1"/>
    </source>
</evidence>
<dbReference type="InterPro" id="IPR048565">
    <property type="entry name" value="S1_RRP4"/>
</dbReference>
<dbReference type="FunFam" id="2.40.50.140:FF:000038">
    <property type="entry name" value="Exosome complex component RRP4"/>
    <property type="match status" value="1"/>
</dbReference>
<evidence type="ECO:0000256" key="5">
    <source>
        <dbReference type="ARBA" id="ARBA00022884"/>
    </source>
</evidence>
<feature type="domain" description="S1 motif" evidence="7">
    <location>
        <begin position="83"/>
        <end position="161"/>
    </location>
</feature>
<dbReference type="GO" id="GO:0071035">
    <property type="term" value="P:nuclear polyadenylation-dependent rRNA catabolic process"/>
    <property type="evidence" value="ECO:0007669"/>
    <property type="project" value="TreeGrafter"/>
</dbReference>
<dbReference type="PANTHER" id="PTHR21321">
    <property type="entry name" value="PNAS-3 RELATED"/>
    <property type="match status" value="1"/>
</dbReference>
<dbReference type="GO" id="GO:0003723">
    <property type="term" value="F:RNA binding"/>
    <property type="evidence" value="ECO:0007669"/>
    <property type="project" value="UniProtKB-KW"/>
</dbReference>
<evidence type="ECO:0000256" key="2">
    <source>
        <dbReference type="ARBA" id="ARBA00009155"/>
    </source>
</evidence>
<dbReference type="WBParaSite" id="EVEC_0000513701-mRNA-1">
    <property type="protein sequence ID" value="EVEC_0000513701-mRNA-1"/>
    <property type="gene ID" value="EVEC_0000513701"/>
</dbReference>
<dbReference type="OrthoDB" id="1650at2759"/>
<dbReference type="Gene3D" id="2.40.50.100">
    <property type="match status" value="1"/>
</dbReference>
<dbReference type="InterPro" id="IPR025721">
    <property type="entry name" value="Exosome_cplx_N_dom"/>
</dbReference>
<evidence type="ECO:0000256" key="4">
    <source>
        <dbReference type="ARBA" id="ARBA00022835"/>
    </source>
</evidence>
<dbReference type="SUPFAM" id="SSF50249">
    <property type="entry name" value="Nucleic acid-binding proteins"/>
    <property type="match status" value="1"/>
</dbReference>
<reference evidence="10" key="1">
    <citation type="submission" date="2017-02" db="UniProtKB">
        <authorList>
            <consortium name="WormBaseParasite"/>
        </authorList>
    </citation>
    <scope>IDENTIFICATION</scope>
</reference>
<keyword evidence="6" id="KW-0539">Nucleus</keyword>
<organism evidence="10">
    <name type="scientific">Enterobius vermicularis</name>
    <name type="common">Human pinworm</name>
    <dbReference type="NCBI Taxonomy" id="51028"/>
    <lineage>
        <taxon>Eukaryota</taxon>
        <taxon>Metazoa</taxon>
        <taxon>Ecdysozoa</taxon>
        <taxon>Nematoda</taxon>
        <taxon>Chromadorea</taxon>
        <taxon>Rhabditida</taxon>
        <taxon>Spirurina</taxon>
        <taxon>Oxyuridomorpha</taxon>
        <taxon>Oxyuroidea</taxon>
        <taxon>Oxyuridae</taxon>
        <taxon>Enterobius</taxon>
    </lineage>
</organism>
<dbReference type="Pfam" id="PF21266">
    <property type="entry name" value="S1_RRP4"/>
    <property type="match status" value="1"/>
</dbReference>
<dbReference type="InterPro" id="IPR036612">
    <property type="entry name" value="KH_dom_type_1_sf"/>
</dbReference>
<keyword evidence="5" id="KW-0694">RNA-binding</keyword>